<dbReference type="EMBL" id="MTQA01000095">
    <property type="protein sequence ID" value="PNP78946.1"/>
    <property type="molecule type" value="Genomic_DNA"/>
</dbReference>
<dbReference type="Gene3D" id="3.40.630.30">
    <property type="match status" value="1"/>
</dbReference>
<dbReference type="PANTHER" id="PTHR43877:SF2">
    <property type="entry name" value="AMINOALKYLPHOSPHONATE N-ACETYLTRANSFERASE-RELATED"/>
    <property type="match status" value="1"/>
</dbReference>
<dbReference type="CDD" id="cd04301">
    <property type="entry name" value="NAT_SF"/>
    <property type="match status" value="1"/>
</dbReference>
<evidence type="ECO:0000256" key="2">
    <source>
        <dbReference type="ARBA" id="ARBA00023315"/>
    </source>
</evidence>
<protein>
    <recommendedName>
        <fullName evidence="3">N-acetyltransferase domain-containing protein</fullName>
    </recommendedName>
</protein>
<keyword evidence="1" id="KW-0808">Transferase</keyword>
<dbReference type="InterPro" id="IPR016181">
    <property type="entry name" value="Acyl_CoA_acyltransferase"/>
</dbReference>
<reference evidence="4 5" key="1">
    <citation type="submission" date="2017-06" db="EMBL/GenBank/DDBJ databases">
        <title>Genome of Fusarium nygamai isolate CS10214.</title>
        <authorList>
            <person name="Gardiner D.M."/>
            <person name="Obanor F."/>
            <person name="Kazan K."/>
        </authorList>
    </citation>
    <scope>NUCLEOTIDE SEQUENCE [LARGE SCALE GENOMIC DNA]</scope>
    <source>
        <strain evidence="4 5">CS10214</strain>
    </source>
</reference>
<name>A0A2K0W9L3_GIBNY</name>
<dbReference type="SUPFAM" id="SSF55729">
    <property type="entry name" value="Acyl-CoA N-acyltransferases (Nat)"/>
    <property type="match status" value="1"/>
</dbReference>
<evidence type="ECO:0000313" key="4">
    <source>
        <dbReference type="EMBL" id="PNP78946.1"/>
    </source>
</evidence>
<dbReference type="AlphaFoldDB" id="A0A2K0W9L3"/>
<comment type="caution">
    <text evidence="4">The sequence shown here is derived from an EMBL/GenBank/DDBJ whole genome shotgun (WGS) entry which is preliminary data.</text>
</comment>
<dbReference type="InterPro" id="IPR050832">
    <property type="entry name" value="Bact_Acetyltransf"/>
</dbReference>
<dbReference type="Proteomes" id="UP000236664">
    <property type="component" value="Unassembled WGS sequence"/>
</dbReference>
<keyword evidence="5" id="KW-1185">Reference proteome</keyword>
<gene>
    <name evidence="4" type="ORF">FNYG_07811</name>
</gene>
<proteinExistence type="predicted"/>
<evidence type="ECO:0000313" key="5">
    <source>
        <dbReference type="Proteomes" id="UP000236664"/>
    </source>
</evidence>
<dbReference type="Pfam" id="PF00583">
    <property type="entry name" value="Acetyltransf_1"/>
    <property type="match status" value="1"/>
</dbReference>
<organism evidence="4 5">
    <name type="scientific">Gibberella nygamai</name>
    <name type="common">Bean root rot disease fungus</name>
    <name type="synonym">Fusarium nygamai</name>
    <dbReference type="NCBI Taxonomy" id="42673"/>
    <lineage>
        <taxon>Eukaryota</taxon>
        <taxon>Fungi</taxon>
        <taxon>Dikarya</taxon>
        <taxon>Ascomycota</taxon>
        <taxon>Pezizomycotina</taxon>
        <taxon>Sordariomycetes</taxon>
        <taxon>Hypocreomycetidae</taxon>
        <taxon>Hypocreales</taxon>
        <taxon>Nectriaceae</taxon>
        <taxon>Fusarium</taxon>
        <taxon>Fusarium fujikuroi species complex</taxon>
    </lineage>
</organism>
<dbReference type="PROSITE" id="PS51186">
    <property type="entry name" value="GNAT"/>
    <property type="match status" value="1"/>
</dbReference>
<dbReference type="OrthoDB" id="329272at2759"/>
<dbReference type="GO" id="GO:0016747">
    <property type="term" value="F:acyltransferase activity, transferring groups other than amino-acyl groups"/>
    <property type="evidence" value="ECO:0007669"/>
    <property type="project" value="InterPro"/>
</dbReference>
<evidence type="ECO:0000256" key="1">
    <source>
        <dbReference type="ARBA" id="ARBA00022679"/>
    </source>
</evidence>
<accession>A0A2K0W9L3</accession>
<dbReference type="PANTHER" id="PTHR43877">
    <property type="entry name" value="AMINOALKYLPHOSPHONATE N-ACETYLTRANSFERASE-RELATED-RELATED"/>
    <property type="match status" value="1"/>
</dbReference>
<evidence type="ECO:0000259" key="3">
    <source>
        <dbReference type="PROSITE" id="PS51186"/>
    </source>
</evidence>
<keyword evidence="2" id="KW-0012">Acyltransferase</keyword>
<dbReference type="InterPro" id="IPR000182">
    <property type="entry name" value="GNAT_dom"/>
</dbReference>
<feature type="domain" description="N-acetyltransferase" evidence="3">
    <location>
        <begin position="15"/>
        <end position="164"/>
    </location>
</feature>
<sequence>MAEKIPDPPFTLPDLTLTRAQASDILSIQSMVNAAYEKYIPRIGKPPAPMAADYASLLTTRDIFILHSAQSPVGALVLQHQPDCDALKIENLVVDPSAQGRGYGKVLMRYAEDFARSRGCNALELYTNVKMFENLGLYLKMGFVETGRREEDGFERVYFRKELGNM</sequence>